<protein>
    <submittedName>
        <fullName evidence="1">Uncharacterized protein</fullName>
    </submittedName>
</protein>
<sequence length="86" mass="10361">MRGGNEAQTVESWRPLCLIVYTENLNRIRQLFKRHARFHALRPRPLIIIRPPARGAYYGHCFNFTRIHRNEYTCYGVRKRLRPSLH</sequence>
<comment type="caution">
    <text evidence="1">The sequence shown here is derived from an EMBL/GenBank/DDBJ whole genome shotgun (WGS) entry which is preliminary data.</text>
</comment>
<dbReference type="Proteomes" id="UP000299102">
    <property type="component" value="Unassembled WGS sequence"/>
</dbReference>
<evidence type="ECO:0000313" key="1">
    <source>
        <dbReference type="EMBL" id="GBP72761.1"/>
    </source>
</evidence>
<evidence type="ECO:0000313" key="2">
    <source>
        <dbReference type="Proteomes" id="UP000299102"/>
    </source>
</evidence>
<dbReference type="AlphaFoldDB" id="A0A4C1Y909"/>
<keyword evidence="2" id="KW-1185">Reference proteome</keyword>
<proteinExistence type="predicted"/>
<name>A0A4C1Y909_EUMVA</name>
<organism evidence="1 2">
    <name type="scientific">Eumeta variegata</name>
    <name type="common">Bagworm moth</name>
    <name type="synonym">Eumeta japonica</name>
    <dbReference type="NCBI Taxonomy" id="151549"/>
    <lineage>
        <taxon>Eukaryota</taxon>
        <taxon>Metazoa</taxon>
        <taxon>Ecdysozoa</taxon>
        <taxon>Arthropoda</taxon>
        <taxon>Hexapoda</taxon>
        <taxon>Insecta</taxon>
        <taxon>Pterygota</taxon>
        <taxon>Neoptera</taxon>
        <taxon>Endopterygota</taxon>
        <taxon>Lepidoptera</taxon>
        <taxon>Glossata</taxon>
        <taxon>Ditrysia</taxon>
        <taxon>Tineoidea</taxon>
        <taxon>Psychidae</taxon>
        <taxon>Oiketicinae</taxon>
        <taxon>Eumeta</taxon>
    </lineage>
</organism>
<dbReference type="EMBL" id="BGZK01001155">
    <property type="protein sequence ID" value="GBP72761.1"/>
    <property type="molecule type" value="Genomic_DNA"/>
</dbReference>
<reference evidence="1 2" key="1">
    <citation type="journal article" date="2019" name="Commun. Biol.">
        <title>The bagworm genome reveals a unique fibroin gene that provides high tensile strength.</title>
        <authorList>
            <person name="Kono N."/>
            <person name="Nakamura H."/>
            <person name="Ohtoshi R."/>
            <person name="Tomita M."/>
            <person name="Numata K."/>
            <person name="Arakawa K."/>
        </authorList>
    </citation>
    <scope>NUCLEOTIDE SEQUENCE [LARGE SCALE GENOMIC DNA]</scope>
</reference>
<accession>A0A4C1Y909</accession>
<gene>
    <name evidence="1" type="ORF">EVAR_75381_1</name>
</gene>